<sequence>MHNELSQTVLATFGQPLILNRSNGSSQPITGIIKRDVQPTGSFDAVMQRITTLTIDRNLSLQRDDQVVSETGSWVIDRRIYDNGYLATWSLHAD</sequence>
<evidence type="ECO:0000313" key="2">
    <source>
        <dbReference type="Proteomes" id="UP001203338"/>
    </source>
</evidence>
<gene>
    <name evidence="1" type="ORF">M3P05_12375</name>
</gene>
<dbReference type="Proteomes" id="UP001203338">
    <property type="component" value="Unassembled WGS sequence"/>
</dbReference>
<protein>
    <submittedName>
        <fullName evidence="1">Uncharacterized protein</fullName>
    </submittedName>
</protein>
<name>A0ABT0PH68_9GAMM</name>
<evidence type="ECO:0000313" key="1">
    <source>
        <dbReference type="EMBL" id="MCL6270720.1"/>
    </source>
</evidence>
<proteinExistence type="predicted"/>
<organism evidence="1 2">
    <name type="scientific">Parendozoicomonas callyspongiae</name>
    <dbReference type="NCBI Taxonomy" id="2942213"/>
    <lineage>
        <taxon>Bacteria</taxon>
        <taxon>Pseudomonadati</taxon>
        <taxon>Pseudomonadota</taxon>
        <taxon>Gammaproteobacteria</taxon>
        <taxon>Oceanospirillales</taxon>
        <taxon>Endozoicomonadaceae</taxon>
        <taxon>Parendozoicomonas</taxon>
    </lineage>
</organism>
<reference evidence="1 2" key="1">
    <citation type="submission" date="2022-05" db="EMBL/GenBank/DDBJ databases">
        <authorList>
            <person name="Park J.-S."/>
        </authorList>
    </citation>
    <scope>NUCLEOTIDE SEQUENCE [LARGE SCALE GENOMIC DNA]</scope>
    <source>
        <strain evidence="1 2">2012CJ34-2</strain>
    </source>
</reference>
<dbReference type="RefSeq" id="WP_249699994.1">
    <property type="nucleotide sequence ID" value="NZ_JAMFLX010000016.1"/>
</dbReference>
<dbReference type="EMBL" id="JAMFLX010000016">
    <property type="protein sequence ID" value="MCL6270720.1"/>
    <property type="molecule type" value="Genomic_DNA"/>
</dbReference>
<accession>A0ABT0PH68</accession>
<keyword evidence="2" id="KW-1185">Reference proteome</keyword>
<comment type="caution">
    <text evidence="1">The sequence shown here is derived from an EMBL/GenBank/DDBJ whole genome shotgun (WGS) entry which is preliminary data.</text>
</comment>